<dbReference type="PANTHER" id="PTHR30146:SF109">
    <property type="entry name" value="HTH-TYPE TRANSCRIPTIONAL REGULATOR GALS"/>
    <property type="match status" value="1"/>
</dbReference>
<evidence type="ECO:0000256" key="3">
    <source>
        <dbReference type="ARBA" id="ARBA00023163"/>
    </source>
</evidence>
<accession>A0ABS8YGC2</accession>
<evidence type="ECO:0000313" key="7">
    <source>
        <dbReference type="Proteomes" id="UP001199916"/>
    </source>
</evidence>
<dbReference type="Gene3D" id="1.10.260.40">
    <property type="entry name" value="lambda repressor-like DNA-binding domains"/>
    <property type="match status" value="1"/>
</dbReference>
<proteinExistence type="predicted"/>
<keyword evidence="7" id="KW-1185">Reference proteome</keyword>
<keyword evidence="1" id="KW-0805">Transcription regulation</keyword>
<evidence type="ECO:0000259" key="5">
    <source>
        <dbReference type="PROSITE" id="PS50943"/>
    </source>
</evidence>
<keyword evidence="3" id="KW-0804">Transcription</keyword>
<dbReference type="InterPro" id="IPR000843">
    <property type="entry name" value="HTH_LacI"/>
</dbReference>
<dbReference type="CDD" id="cd01392">
    <property type="entry name" value="HTH_LacI"/>
    <property type="match status" value="1"/>
</dbReference>
<evidence type="ECO:0000256" key="2">
    <source>
        <dbReference type="ARBA" id="ARBA00023125"/>
    </source>
</evidence>
<dbReference type="PROSITE" id="PS50943">
    <property type="entry name" value="HTH_CROC1"/>
    <property type="match status" value="1"/>
</dbReference>
<organism evidence="6 7">
    <name type="scientific">Paenibacillus profundus</name>
    <dbReference type="NCBI Taxonomy" id="1173085"/>
    <lineage>
        <taxon>Bacteria</taxon>
        <taxon>Bacillati</taxon>
        <taxon>Bacillota</taxon>
        <taxon>Bacilli</taxon>
        <taxon>Bacillales</taxon>
        <taxon>Paenibacillaceae</taxon>
        <taxon>Paenibacillus</taxon>
    </lineage>
</organism>
<feature type="domain" description="HTH cro/C1-type" evidence="5">
    <location>
        <begin position="8"/>
        <end position="47"/>
    </location>
</feature>
<dbReference type="InterPro" id="IPR028082">
    <property type="entry name" value="Peripla_BP_I"/>
</dbReference>
<feature type="domain" description="HTH lacI-type" evidence="4">
    <location>
        <begin position="3"/>
        <end position="57"/>
    </location>
</feature>
<dbReference type="Pfam" id="PF00356">
    <property type="entry name" value="LacI"/>
    <property type="match status" value="1"/>
</dbReference>
<dbReference type="RefSeq" id="WP_019424819.1">
    <property type="nucleotide sequence ID" value="NZ_JAJNBZ010000004.1"/>
</dbReference>
<evidence type="ECO:0000256" key="1">
    <source>
        <dbReference type="ARBA" id="ARBA00023015"/>
    </source>
</evidence>
<sequence>MAVTIIHVAEKAGVSPSTVSRVISNDSRISQKTSRKVRKAMEELGYHPNMLAKSLVTKTTNNLGIVLPRPADEVFQNQFFSEIIRGIVTKAASSRYDVLMTAGTSQMEEEKAVERLVHGRNVDGIILLSSRRDDQIISFLRDKQFPFVLVGRSDQYLDIISVDNDNIAASYDITRRLIQLGHRNIAFVSGPFNLTVSKDRLDGFSKALMEAGIPSREEYILEGEFTQESSAQMTERILKLEERPTAIVAIDDVVAFGIIRSLRSNGLRVPEDCSVVGFNNTLLSEMCLPPIASIDIGIYQMGSSAVQALIQRIKGDGFEQARIIIPHQLIWRDSVIAFNSDS</sequence>
<dbReference type="PANTHER" id="PTHR30146">
    <property type="entry name" value="LACI-RELATED TRANSCRIPTIONAL REPRESSOR"/>
    <property type="match status" value="1"/>
</dbReference>
<dbReference type="InterPro" id="IPR001387">
    <property type="entry name" value="Cro/C1-type_HTH"/>
</dbReference>
<protein>
    <submittedName>
        <fullName evidence="6">LacI family transcriptional regulator</fullName>
    </submittedName>
</protein>
<reference evidence="6 7" key="1">
    <citation type="submission" date="2021-11" db="EMBL/GenBank/DDBJ databases">
        <title>Draft genome sequence of Paenibacillus profundus YoMME, a new Gram-positive bacteria with exoelectrogenic properties.</title>
        <authorList>
            <person name="Hubenova Y."/>
            <person name="Hubenova E."/>
            <person name="Manasiev Y."/>
            <person name="Peykov S."/>
            <person name="Mitov M."/>
        </authorList>
    </citation>
    <scope>NUCLEOTIDE SEQUENCE [LARGE SCALE GENOMIC DNA]</scope>
    <source>
        <strain evidence="6 7">YoMME</strain>
    </source>
</reference>
<dbReference type="SUPFAM" id="SSF53822">
    <property type="entry name" value="Periplasmic binding protein-like I"/>
    <property type="match status" value="1"/>
</dbReference>
<dbReference type="EMBL" id="JAJNBZ010000004">
    <property type="protein sequence ID" value="MCE5169410.1"/>
    <property type="molecule type" value="Genomic_DNA"/>
</dbReference>
<dbReference type="InterPro" id="IPR046335">
    <property type="entry name" value="LacI/GalR-like_sensor"/>
</dbReference>
<keyword evidence="2" id="KW-0238">DNA-binding</keyword>
<dbReference type="SUPFAM" id="SSF47413">
    <property type="entry name" value="lambda repressor-like DNA-binding domains"/>
    <property type="match status" value="1"/>
</dbReference>
<gene>
    <name evidence="6" type="ORF">LQV63_08800</name>
</gene>
<evidence type="ECO:0000259" key="4">
    <source>
        <dbReference type="PROSITE" id="PS50932"/>
    </source>
</evidence>
<dbReference type="Pfam" id="PF13377">
    <property type="entry name" value="Peripla_BP_3"/>
    <property type="match status" value="1"/>
</dbReference>
<dbReference type="InterPro" id="IPR010982">
    <property type="entry name" value="Lambda_DNA-bd_dom_sf"/>
</dbReference>
<dbReference type="SMART" id="SM00354">
    <property type="entry name" value="HTH_LACI"/>
    <property type="match status" value="1"/>
</dbReference>
<name>A0ABS8YGC2_9BACL</name>
<dbReference type="Gene3D" id="3.40.50.2300">
    <property type="match status" value="2"/>
</dbReference>
<dbReference type="PROSITE" id="PS50932">
    <property type="entry name" value="HTH_LACI_2"/>
    <property type="match status" value="1"/>
</dbReference>
<dbReference type="CDD" id="cd06294">
    <property type="entry name" value="PBP1_MalR-like"/>
    <property type="match status" value="1"/>
</dbReference>
<evidence type="ECO:0000313" key="6">
    <source>
        <dbReference type="EMBL" id="MCE5169410.1"/>
    </source>
</evidence>
<dbReference type="Proteomes" id="UP001199916">
    <property type="component" value="Unassembled WGS sequence"/>
</dbReference>
<comment type="caution">
    <text evidence="6">The sequence shown here is derived from an EMBL/GenBank/DDBJ whole genome shotgun (WGS) entry which is preliminary data.</text>
</comment>